<dbReference type="Pfam" id="PF07715">
    <property type="entry name" value="Plug"/>
    <property type="match status" value="1"/>
</dbReference>
<dbReference type="GO" id="GO:0015344">
    <property type="term" value="F:siderophore uptake transmembrane transporter activity"/>
    <property type="evidence" value="ECO:0007669"/>
    <property type="project" value="TreeGrafter"/>
</dbReference>
<dbReference type="PANTHER" id="PTHR30069">
    <property type="entry name" value="TONB-DEPENDENT OUTER MEMBRANE RECEPTOR"/>
    <property type="match status" value="1"/>
</dbReference>
<sequence>MSEMLGVSAVAQTTIPQLYTDSILFGRKGSADVITRDRMNKGLVSTPLEALSGQAAGVNISSSGADRMAMLSSVRVRGTTSLTGGNDPLVIIDGVYSDLSALNSIFPADIESFAILKNAAETAPYGSRGASGVIQVTTKKGAGNRFHISYDTNLGLESVYKTISLFAH</sequence>
<evidence type="ECO:0000313" key="4">
    <source>
        <dbReference type="EMBL" id="EHG20390.1"/>
    </source>
</evidence>
<dbReference type="PANTHER" id="PTHR30069:SF29">
    <property type="entry name" value="HEMOGLOBIN AND HEMOGLOBIN-HAPTOGLOBIN-BINDING PROTEIN 1-RELATED"/>
    <property type="match status" value="1"/>
</dbReference>
<evidence type="ECO:0000313" key="5">
    <source>
        <dbReference type="Proteomes" id="UP000015993"/>
    </source>
</evidence>
<dbReference type="AlphaFoldDB" id="G5GEK2"/>
<dbReference type="Gene3D" id="2.170.130.10">
    <property type="entry name" value="TonB-dependent receptor, plug domain"/>
    <property type="match status" value="1"/>
</dbReference>
<dbReference type="Proteomes" id="UP000015993">
    <property type="component" value="Unassembled WGS sequence"/>
</dbReference>
<dbReference type="eggNOG" id="COG1629">
    <property type="taxonomic scope" value="Bacteria"/>
</dbReference>
<keyword evidence="2" id="KW-0998">Cell outer membrane</keyword>
<keyword evidence="2" id="KW-1134">Transmembrane beta strand</keyword>
<keyword evidence="2" id="KW-0472">Membrane</keyword>
<comment type="similarity">
    <text evidence="2">Belongs to the TonB-dependent receptor family.</text>
</comment>
<dbReference type="InterPro" id="IPR012910">
    <property type="entry name" value="Plug_dom"/>
</dbReference>
<dbReference type="PATRIC" id="fig|679199.3.peg.2221"/>
<keyword evidence="2" id="KW-0813">Transport</keyword>
<dbReference type="PROSITE" id="PS52016">
    <property type="entry name" value="TONB_DEPENDENT_REC_3"/>
    <property type="match status" value="1"/>
</dbReference>
<keyword evidence="1" id="KW-0732">Signal</keyword>
<evidence type="ECO:0000256" key="1">
    <source>
        <dbReference type="ARBA" id="ARBA00022729"/>
    </source>
</evidence>
<comment type="subcellular location">
    <subcellularLocation>
        <location evidence="2">Cell outer membrane</location>
        <topology evidence="2">Multi-pass membrane protein</topology>
    </subcellularLocation>
</comment>
<dbReference type="InterPro" id="IPR023997">
    <property type="entry name" value="TonB-dep_OMP_SusC/RagA_CS"/>
</dbReference>
<protein>
    <recommendedName>
        <fullName evidence="3">TonB-dependent receptor plug domain-containing protein</fullName>
    </recommendedName>
</protein>
<name>G5GEK2_9BACT</name>
<gene>
    <name evidence="4" type="ORF">HMPREF9332_02004</name>
</gene>
<keyword evidence="5" id="KW-1185">Reference proteome</keyword>
<dbReference type="GO" id="GO:0009279">
    <property type="term" value="C:cell outer membrane"/>
    <property type="evidence" value="ECO:0007669"/>
    <property type="project" value="UniProtKB-SubCell"/>
</dbReference>
<comment type="caution">
    <text evidence="4">The sequence shown here is derived from an EMBL/GenBank/DDBJ whole genome shotgun (WGS) entry which is preliminary data.</text>
</comment>
<evidence type="ECO:0000259" key="3">
    <source>
        <dbReference type="Pfam" id="PF07715"/>
    </source>
</evidence>
<accession>G5GEK2</accession>
<dbReference type="GO" id="GO:0044718">
    <property type="term" value="P:siderophore transmembrane transport"/>
    <property type="evidence" value="ECO:0007669"/>
    <property type="project" value="TreeGrafter"/>
</dbReference>
<dbReference type="SUPFAM" id="SSF56935">
    <property type="entry name" value="Porins"/>
    <property type="match status" value="1"/>
</dbReference>
<dbReference type="InterPro" id="IPR037066">
    <property type="entry name" value="Plug_dom_sf"/>
</dbReference>
<dbReference type="NCBIfam" id="TIGR04057">
    <property type="entry name" value="SusC_RagA_signa"/>
    <property type="match status" value="1"/>
</dbReference>
<feature type="domain" description="TonB-dependent receptor plug" evidence="3">
    <location>
        <begin position="29"/>
        <end position="133"/>
    </location>
</feature>
<dbReference type="STRING" id="679199.HMPREF9332_02004"/>
<reference evidence="4 5" key="1">
    <citation type="submission" date="2011-08" db="EMBL/GenBank/DDBJ databases">
        <title>The Genome Sequence of Prevotella sp. oral taxon 302 str. F0323.</title>
        <authorList>
            <consortium name="The Broad Institute Genome Sequencing Platform"/>
            <person name="Earl A."/>
            <person name="Ward D."/>
            <person name="Feldgarden M."/>
            <person name="Gevers D."/>
            <person name="Izard J."/>
            <person name="Blanton J.M."/>
            <person name="Baranova O.V."/>
            <person name="Tanner A.C."/>
            <person name="Dewhirst F.E."/>
            <person name="Young S.K."/>
            <person name="Zeng Q."/>
            <person name="Gargeya S."/>
            <person name="Fitzgerald M."/>
            <person name="Haas B."/>
            <person name="Abouelleil A."/>
            <person name="Alvarado L."/>
            <person name="Arachchi H.M."/>
            <person name="Berlin A."/>
            <person name="Brown A."/>
            <person name="Chapman S.B."/>
            <person name="Chen Z."/>
            <person name="Dunbar C."/>
            <person name="Freedman E."/>
            <person name="Gearin G."/>
            <person name="Gellesch M."/>
            <person name="Goldberg J."/>
            <person name="Griggs A."/>
            <person name="Gujja S."/>
            <person name="Heiman D."/>
            <person name="Howarth C."/>
            <person name="Larson L."/>
            <person name="Lui A."/>
            <person name="MacDonald P.J.P."/>
            <person name="Montmayeur A."/>
            <person name="Murphy C."/>
            <person name="Neiman D."/>
            <person name="Pearson M."/>
            <person name="Priest M."/>
            <person name="Roberts A."/>
            <person name="Saif S."/>
            <person name="Shea T."/>
            <person name="Shenoy N."/>
            <person name="Sisk P."/>
            <person name="Stolte C."/>
            <person name="Sykes S."/>
            <person name="Wortman J."/>
            <person name="Nusbaum C."/>
            <person name="Birren B."/>
        </authorList>
    </citation>
    <scope>NUCLEOTIDE SEQUENCE [LARGE SCALE GENOMIC DNA]</scope>
    <source>
        <strain evidence="4 5">F0323</strain>
    </source>
</reference>
<dbReference type="EMBL" id="ACZK01000047">
    <property type="protein sequence ID" value="EHG20390.1"/>
    <property type="molecule type" value="Genomic_DNA"/>
</dbReference>
<keyword evidence="2" id="KW-0812">Transmembrane</keyword>
<dbReference type="HOGENOM" id="CLU_1583124_0_0_10"/>
<dbReference type="InterPro" id="IPR039426">
    <property type="entry name" value="TonB-dep_rcpt-like"/>
</dbReference>
<evidence type="ECO:0000256" key="2">
    <source>
        <dbReference type="PROSITE-ProRule" id="PRU01360"/>
    </source>
</evidence>
<proteinExistence type="inferred from homology"/>
<organism evidence="4 5">
    <name type="scientific">Alloprevotella rava F0323</name>
    <dbReference type="NCBI Taxonomy" id="679199"/>
    <lineage>
        <taxon>Bacteria</taxon>
        <taxon>Pseudomonadati</taxon>
        <taxon>Bacteroidota</taxon>
        <taxon>Bacteroidia</taxon>
        <taxon>Bacteroidales</taxon>
        <taxon>Prevotellaceae</taxon>
        <taxon>Alloprevotella</taxon>
    </lineage>
</organism>